<feature type="domain" description="2EXR" evidence="1">
    <location>
        <begin position="5"/>
        <end position="79"/>
    </location>
</feature>
<comment type="caution">
    <text evidence="2">The sequence shown here is derived from an EMBL/GenBank/DDBJ whole genome shotgun (WGS) entry which is preliminary data.</text>
</comment>
<protein>
    <recommendedName>
        <fullName evidence="1">2EXR domain-containing protein</fullName>
    </recommendedName>
</protein>
<gene>
    <name evidence="2" type="ORF">HII31_04575</name>
</gene>
<dbReference type="EMBL" id="JABCIY010000066">
    <property type="protein sequence ID" value="KAF7194054.1"/>
    <property type="molecule type" value="Genomic_DNA"/>
</dbReference>
<proteinExistence type="predicted"/>
<dbReference type="PANTHER" id="PTHR42085">
    <property type="entry name" value="F-BOX DOMAIN-CONTAINING PROTEIN"/>
    <property type="match status" value="1"/>
</dbReference>
<dbReference type="Proteomes" id="UP000660729">
    <property type="component" value="Unassembled WGS sequence"/>
</dbReference>
<evidence type="ECO:0000313" key="3">
    <source>
        <dbReference type="Proteomes" id="UP000660729"/>
    </source>
</evidence>
<sequence length="223" mass="26469">MESSMFGRLPAELRNNIYELALLEHNEDSRTIDLESWTDKPFSFIHSRDDGSPCSLGIIGLPQTCRQIRRESLRLYYSLNRFYFETEYLKSSDKDGIIERLQEFARRIGPRQAKEIRDVTINLGTVKGHDIQPSIDWRHMALCRGLFHPRGHTKIRFHLGSCWGTEFTLSTRRSIFEQLDHIAEIWAWTWQKLRKYSETEARRMAERYKQDVARLFEDMPKVI</sequence>
<accession>A0A8H6VMY1</accession>
<organism evidence="2 3">
    <name type="scientific">Pseudocercospora fuligena</name>
    <dbReference type="NCBI Taxonomy" id="685502"/>
    <lineage>
        <taxon>Eukaryota</taxon>
        <taxon>Fungi</taxon>
        <taxon>Dikarya</taxon>
        <taxon>Ascomycota</taxon>
        <taxon>Pezizomycotina</taxon>
        <taxon>Dothideomycetes</taxon>
        <taxon>Dothideomycetidae</taxon>
        <taxon>Mycosphaerellales</taxon>
        <taxon>Mycosphaerellaceae</taxon>
        <taxon>Pseudocercospora</taxon>
    </lineage>
</organism>
<keyword evidence="3" id="KW-1185">Reference proteome</keyword>
<evidence type="ECO:0000313" key="2">
    <source>
        <dbReference type="EMBL" id="KAF7194054.1"/>
    </source>
</evidence>
<dbReference type="PANTHER" id="PTHR42085:SF1">
    <property type="entry name" value="F-BOX DOMAIN-CONTAINING PROTEIN"/>
    <property type="match status" value="1"/>
</dbReference>
<reference evidence="2" key="1">
    <citation type="submission" date="2020-04" db="EMBL/GenBank/DDBJ databases">
        <title>Draft genome resource of the tomato pathogen Pseudocercospora fuligena.</title>
        <authorList>
            <person name="Zaccaron A."/>
        </authorList>
    </citation>
    <scope>NUCLEOTIDE SEQUENCE</scope>
    <source>
        <strain evidence="2">PF001</strain>
    </source>
</reference>
<dbReference type="AlphaFoldDB" id="A0A8H6VMY1"/>
<dbReference type="Pfam" id="PF20150">
    <property type="entry name" value="2EXR"/>
    <property type="match status" value="1"/>
</dbReference>
<name>A0A8H6VMY1_9PEZI</name>
<dbReference type="InterPro" id="IPR038883">
    <property type="entry name" value="AN11006-like"/>
</dbReference>
<dbReference type="OrthoDB" id="5413827at2759"/>
<evidence type="ECO:0000259" key="1">
    <source>
        <dbReference type="Pfam" id="PF20150"/>
    </source>
</evidence>
<dbReference type="InterPro" id="IPR045518">
    <property type="entry name" value="2EXR"/>
</dbReference>